<dbReference type="Pfam" id="PF22817">
    <property type="entry name" value="ApeP-like"/>
    <property type="match status" value="1"/>
</dbReference>
<evidence type="ECO:0000313" key="2">
    <source>
        <dbReference type="EMBL" id="ALN60313.1"/>
    </source>
</evidence>
<reference evidence="2 3" key="1">
    <citation type="submission" date="2015-11" db="EMBL/GenBank/DDBJ databases">
        <title>Genome sequences of Lysobacter enzymogenes strain C3 and Lysobacter antibioticus ATCC 29479.</title>
        <authorList>
            <person name="Kobayashi D.Y."/>
        </authorList>
    </citation>
    <scope>NUCLEOTIDE SEQUENCE [LARGE SCALE GENOMIC DNA]</scope>
    <source>
        <strain evidence="2 3">C3</strain>
    </source>
</reference>
<dbReference type="Gene3D" id="3.10.129.10">
    <property type="entry name" value="Hotdog Thioesterase"/>
    <property type="match status" value="1"/>
</dbReference>
<gene>
    <name evidence="2" type="ORF">GLE_4972</name>
</gene>
<keyword evidence="2" id="KW-0808">Transferase</keyword>
<dbReference type="EMBL" id="CP013140">
    <property type="protein sequence ID" value="ALN60313.1"/>
    <property type="molecule type" value="Genomic_DNA"/>
</dbReference>
<dbReference type="Proteomes" id="UP000061569">
    <property type="component" value="Chromosome"/>
</dbReference>
<name>A0A0S2DPJ8_LYSEN</name>
<dbReference type="AlphaFoldDB" id="A0A0S2DPJ8"/>
<dbReference type="GO" id="GO:0016740">
    <property type="term" value="F:transferase activity"/>
    <property type="evidence" value="ECO:0007669"/>
    <property type="project" value="UniProtKB-KW"/>
</dbReference>
<protein>
    <submittedName>
        <fullName evidence="2">Phosphotransferase family protein</fullName>
    </submittedName>
</protein>
<feature type="region of interest" description="Disordered" evidence="1">
    <location>
        <begin position="142"/>
        <end position="166"/>
    </location>
</feature>
<sequence length="166" mass="17966">MRSREAIAALIPHQGLMCLWEEVLEWDPERIVARSEGHRDPAHPLRERGRLHALHLCEYGAQLMAVHGGLLARAHGGRARPGVLVALRGVELRAARIDDLPGALEGRARQLAAGEGSWQYEFEVLHAGELLASGRAAVMAREQETVDDHARADAAATPSGAEGDGR</sequence>
<proteinExistence type="predicted"/>
<evidence type="ECO:0000256" key="1">
    <source>
        <dbReference type="SAM" id="MobiDB-lite"/>
    </source>
</evidence>
<evidence type="ECO:0000313" key="3">
    <source>
        <dbReference type="Proteomes" id="UP000061569"/>
    </source>
</evidence>
<dbReference type="PATRIC" id="fig|69.6.peg.4899"/>
<dbReference type="InterPro" id="IPR016776">
    <property type="entry name" value="ApeP-like_dehydratase"/>
</dbReference>
<dbReference type="InterPro" id="IPR029069">
    <property type="entry name" value="HotDog_dom_sf"/>
</dbReference>
<dbReference type="SUPFAM" id="SSF54637">
    <property type="entry name" value="Thioesterase/thiol ester dehydrase-isomerase"/>
    <property type="match status" value="1"/>
</dbReference>
<organism evidence="2 3">
    <name type="scientific">Lysobacter enzymogenes</name>
    <dbReference type="NCBI Taxonomy" id="69"/>
    <lineage>
        <taxon>Bacteria</taxon>
        <taxon>Pseudomonadati</taxon>
        <taxon>Pseudomonadota</taxon>
        <taxon>Gammaproteobacteria</taxon>
        <taxon>Lysobacterales</taxon>
        <taxon>Lysobacteraceae</taxon>
        <taxon>Lysobacter</taxon>
    </lineage>
</organism>
<accession>A0A0S2DPJ8</accession>
<dbReference type="KEGG" id="lez:GLE_4972"/>
<feature type="compositionally biased region" description="Basic and acidic residues" evidence="1">
    <location>
        <begin position="142"/>
        <end position="152"/>
    </location>
</feature>
<dbReference type="STRING" id="69.GLE_4972"/>